<evidence type="ECO:0000313" key="4">
    <source>
        <dbReference type="Proteomes" id="UP000195128"/>
    </source>
</evidence>
<protein>
    <recommendedName>
        <fullName evidence="2">Dermonecrotic toxin N-terminal domain-containing protein</fullName>
    </recommendedName>
</protein>
<reference evidence="3 4" key="1">
    <citation type="submission" date="2017-01" db="EMBL/GenBank/DDBJ databases">
        <authorList>
            <person name="Mah S.A."/>
            <person name="Swanson W.J."/>
            <person name="Moy G.W."/>
            <person name="Vacquier V.D."/>
        </authorList>
    </citation>
    <scope>NUCLEOTIDE SEQUENCE [LARGE SCALE GENOMIC DNA]</scope>
    <source>
        <strain evidence="3">PDD-32b-74</strain>
    </source>
</reference>
<sequence>MSDTPPYFFSESLRAQFAQDIRHAAAQARISSHESLWLQTLVLDNHEAGHEAPAPRVDRLIMDDGSAAHPELAGALLISDPVGYQTPVFLSTLLSGLERFEHRTALLDALRRRFDEFGDLVAVEAERVENSLFETRTLAVIRQQARYLGDLAVQLDSLPDLRTAAGKALQVGLLERDPMNDVDVFTHLAQIVDTMPASDNGLTSVVGTQTLVEAAVDEVAAQSLPSGLARVFLDAQGHVLAGAERDVYSEALAATASAVPTVYEQLLADYWTAPRLDGRTGREVAVLALAESFRRHLLAGRAAGALNDADYHRLRVLLPAHDAALDPQSIRVCRLSVSVAGQEPVKLVGRFLIDFPASGTAGVYLYSSLAGFKHFDNMARMTTHLVGDPARARLLASASLNDHPALCAQGHVELQFEPVTTAFFSEFVEGVIALQKRNLRHVLGLPPIAFEKIPARIDDALDIRALLDGRLLNLPASARWRSDLLPFDQVWGSSASATSEPHARFETADNWVGKLRKVERLLERVDSLHHGVEGCMRDALNRYLALLDLPSLDARTLWVSAGTGDGPPEYLLSLALERACGHPRVAHSNGAVLEGLVAPRLVRSLPLALLEHMLDCVLADFPRRFEQQVVELYSRSIRHLDSQVQPGILSALVREYALRLELFIEKRTATLPESVLRNVQQVLDRPLAVLRATLGDERVDAFTLSFQYDPLAPAVALPNAFVISNRLRPEKPALWLIGKGLLVFETRHALTQYVASRLAGAESTVSITNLLAEPDRQTLLSCLAQPEPPDINVTLHLVEGHFIAALQGDEIERQRRTAAYLYRQAAEWELPSGLFSHLLEAAERDDRNRQVLSNLGSAIQFVIYRAIVPVWIIQASMNEQIILVEALRRFYVNCVGLRDFLFDVPDLYQYSQEQLTKSLARDFPDQSLDPEDILVTLTHYVAVPVPAGQTPQSIPAATGVIRESLVEFAANRFMSRLDGAISITLKEGRTTPAALTPAYVRHLVESLDIATRYRSVLDRLFADTDPDYAERRSLFTQQMPSLDLLRAFSMKLKNDISGDAYRFVEGVLNMPDAIARLPVDGKYVQFCRLQLLPASEGWAPTIVLNAYLIGPSKPQSGPWVLYVLTYDDFVFKEYPSQAAVLEDIRTSRSLQQFILDHIDPGMRKVYDNGGFMEPHLPFSVESDFDVPWRSSQPVTLKIEPYEGNALQLMFEDALDILKLQVQQQSVTNAEHRRNRLQYLFTLGAEQVMALMPGRLGALIGIWQSQTLFNSSVVSAGRRRWGKAFSEFMAAVSVMISSRQNPQSGEEVGPQWEGDESQEVSELPEDAADVPVFSWGNSSLTQQMRARLLEFEVHDVALNTLQKDELLNTFKNPVTGGVYAAVDGKAYQLQRDRDGWFIVAGDKTGPSVKLDINQRWTLDIQGGLRGGGGIVTRMESSLIDEEVEEIIVISASGMPAIRQAHHEMALSIEEGHAQAQRYLENCLANLTPRPPDEKVDVRTEKILADFFDHKTPDAPLHSAVKKAVTGVYQALMDPSLSPIDSPRYVVGINRIGNEASSAFVFEADPSKRIFLTEQFFRLPSYRFKVSAMRSGDFRYGPHYRAAILIHELSHLVLRTDDIAYVDSQAPYADLLEDAPSYRLRIRNEQIVAQQKTLSFQTDRSVLFKQMEDGVMRDLRRIDGNGKATILRLSGKSTLDEARDVFYADVHKRADIMLKNADTVALLVTLLGRERFVKR</sequence>
<evidence type="ECO:0000259" key="2">
    <source>
        <dbReference type="Pfam" id="PF20178"/>
    </source>
</evidence>
<organism evidence="3 4">
    <name type="scientific">Pseudomonas syringae</name>
    <dbReference type="NCBI Taxonomy" id="317"/>
    <lineage>
        <taxon>Bacteria</taxon>
        <taxon>Pseudomonadati</taxon>
        <taxon>Pseudomonadota</taxon>
        <taxon>Gammaproteobacteria</taxon>
        <taxon>Pseudomonadales</taxon>
        <taxon>Pseudomonadaceae</taxon>
        <taxon>Pseudomonas</taxon>
    </lineage>
</organism>
<comment type="caution">
    <text evidence="3">The sequence shown here is derived from an EMBL/GenBank/DDBJ whole genome shotgun (WGS) entry which is preliminary data.</text>
</comment>
<dbReference type="InterPro" id="IPR024079">
    <property type="entry name" value="MetalloPept_cat_dom_sf"/>
</dbReference>
<dbReference type="RefSeq" id="WP_084915559.1">
    <property type="nucleotide sequence ID" value="NZ_MTSA01000004.1"/>
</dbReference>
<evidence type="ECO:0000313" key="3">
    <source>
        <dbReference type="EMBL" id="OUM08351.1"/>
    </source>
</evidence>
<accession>A0A244EUY6</accession>
<dbReference type="InterPro" id="IPR046673">
    <property type="entry name" value="ToxA_N"/>
</dbReference>
<feature type="domain" description="Dermonecrotic toxin N-terminal" evidence="2">
    <location>
        <begin position="155"/>
        <end position="397"/>
    </location>
</feature>
<dbReference type="EMBL" id="MTSA01000004">
    <property type="protein sequence ID" value="OUM08351.1"/>
    <property type="molecule type" value="Genomic_DNA"/>
</dbReference>
<dbReference type="Pfam" id="PF20178">
    <property type="entry name" value="ToxA_N"/>
    <property type="match status" value="2"/>
</dbReference>
<proteinExistence type="predicted"/>
<dbReference type="Gene3D" id="3.40.390.10">
    <property type="entry name" value="Collagenase (Catalytic Domain)"/>
    <property type="match status" value="1"/>
</dbReference>
<name>A0A244EUY6_PSESX</name>
<feature type="domain" description="Dermonecrotic toxin N-terminal" evidence="2">
    <location>
        <begin position="903"/>
        <end position="1158"/>
    </location>
</feature>
<feature type="region of interest" description="Disordered" evidence="1">
    <location>
        <begin position="1298"/>
        <end position="1320"/>
    </location>
</feature>
<evidence type="ECO:0000256" key="1">
    <source>
        <dbReference type="SAM" id="MobiDB-lite"/>
    </source>
</evidence>
<dbReference type="OrthoDB" id="7032306at2"/>
<dbReference type="GO" id="GO:0008237">
    <property type="term" value="F:metallopeptidase activity"/>
    <property type="evidence" value="ECO:0007669"/>
    <property type="project" value="InterPro"/>
</dbReference>
<gene>
    <name evidence="3" type="ORF">BW686_06700</name>
</gene>
<dbReference type="Proteomes" id="UP000195128">
    <property type="component" value="Unassembled WGS sequence"/>
</dbReference>